<dbReference type="PANTHER" id="PTHR33209:SF1">
    <property type="entry name" value="PEPTIDASE S49 DOMAIN-CONTAINING PROTEIN"/>
    <property type="match status" value="1"/>
</dbReference>
<sequence length="601" mass="65856">MGQFLKQIYASLIGSFAGLILFFALGTSGLVLLLIAAVLTESGPTVKNKTVLVFDLSTQISDTQPPSTLSQAFSEEPTPTVTLRQVLDAIDKATKDPRIVAIFLDGRKAGTSNGYATLKEVRMALERFRAAGKKIIAYDVDVSEQEYYLTSVADTSTLNPMGAIEVNGLSSQPLFLADAFKKYGIGVQVVRVGSYKSAVEPYTRPNLSPENRQQIKALLDDLWGDFLNTVEKSRKVPAQKLQQFAETKGILDPEEARTAGLIDRVAYFDNVLEDLKQMTGEEKEEGLKTFRQIDLPAYAGAKVTEAQKKSSRNKIAVLYAEGAIVSGEGAIQEIGGDRFAKELHKLKQNEDVKAVVLRINSPGGSATASEIILREVQLLREQKPVIVSMGDVAASGGYWIATGGNRIFAEGSTITGSIGVFGLLFNLQEIANNNGISWDIVKTARLADLDTATRPKTKEELAILQRSVNQIYEMFLDKVAKSRNMPKERVAQIAQGRVWSGEDAKKIGLVDQIGGIEAAIQEAANQANLGDDWEVEEYPAKRSFEAELLERLLGTEQTKTAPSHDPLTVEFLKFKEELATLQTLNDPQGIYSRLPFNWSIK</sequence>
<comment type="caution">
    <text evidence="11">The sequence shown here is derived from an EMBL/GenBank/DDBJ whole genome shotgun (WGS) entry which is preliminary data.</text>
</comment>
<evidence type="ECO:0000256" key="5">
    <source>
        <dbReference type="ARBA" id="ARBA00022825"/>
    </source>
</evidence>
<dbReference type="GO" id="GO:0006465">
    <property type="term" value="P:signal peptide processing"/>
    <property type="evidence" value="ECO:0007669"/>
    <property type="project" value="InterPro"/>
</dbReference>
<organism evidence="11 12">
    <name type="scientific">Hydrococcus rivularis NIES-593</name>
    <dbReference type="NCBI Taxonomy" id="1921803"/>
    <lineage>
        <taxon>Bacteria</taxon>
        <taxon>Bacillati</taxon>
        <taxon>Cyanobacteriota</taxon>
        <taxon>Cyanophyceae</taxon>
        <taxon>Pleurocapsales</taxon>
        <taxon>Hydrococcaceae</taxon>
        <taxon>Hydrococcus</taxon>
    </lineage>
</organism>
<evidence type="ECO:0000256" key="8">
    <source>
        <dbReference type="PIRSR" id="PIRSR001217-1"/>
    </source>
</evidence>
<comment type="similarity">
    <text evidence="2 7">Belongs to the peptidase S49 family.</text>
</comment>
<dbReference type="NCBIfam" id="TIGR00705">
    <property type="entry name" value="SppA_67K"/>
    <property type="match status" value="1"/>
</dbReference>
<feature type="domain" description="Peptidase S49" evidence="10">
    <location>
        <begin position="128"/>
        <end position="277"/>
    </location>
</feature>
<dbReference type="InterPro" id="IPR002142">
    <property type="entry name" value="Peptidase_S49"/>
</dbReference>
<keyword evidence="3 7" id="KW-0645">Protease</keyword>
<proteinExistence type="inferred from homology"/>
<keyword evidence="6 7" id="KW-0472">Membrane</keyword>
<dbReference type="RefSeq" id="WP_073599056.1">
    <property type="nucleotide sequence ID" value="NZ_MRCB01000007.1"/>
</dbReference>
<keyword evidence="9" id="KW-0812">Transmembrane</keyword>
<dbReference type="PRINTS" id="PR00127">
    <property type="entry name" value="CLPPROTEASEP"/>
</dbReference>
<evidence type="ECO:0000256" key="3">
    <source>
        <dbReference type="ARBA" id="ARBA00022670"/>
    </source>
</evidence>
<keyword evidence="9" id="KW-1133">Transmembrane helix</keyword>
<dbReference type="AlphaFoldDB" id="A0A1U7HKG8"/>
<dbReference type="InterPro" id="IPR004634">
    <property type="entry name" value="Pept_S49_pIV"/>
</dbReference>
<dbReference type="InterPro" id="IPR004635">
    <property type="entry name" value="Pept_S49_SppA"/>
</dbReference>
<dbReference type="InterPro" id="IPR029045">
    <property type="entry name" value="ClpP/crotonase-like_dom_sf"/>
</dbReference>
<evidence type="ECO:0000256" key="7">
    <source>
        <dbReference type="PIRNR" id="PIRNR001217"/>
    </source>
</evidence>
<dbReference type="Proteomes" id="UP000186868">
    <property type="component" value="Unassembled WGS sequence"/>
</dbReference>
<evidence type="ECO:0000313" key="11">
    <source>
        <dbReference type="EMBL" id="OKH24067.1"/>
    </source>
</evidence>
<dbReference type="GO" id="GO:0004176">
    <property type="term" value="F:ATP-dependent peptidase activity"/>
    <property type="evidence" value="ECO:0007669"/>
    <property type="project" value="InterPro"/>
</dbReference>
<dbReference type="EC" id="3.4.21.-" evidence="7"/>
<dbReference type="GO" id="GO:0004252">
    <property type="term" value="F:serine-type endopeptidase activity"/>
    <property type="evidence" value="ECO:0007669"/>
    <property type="project" value="InterPro"/>
</dbReference>
<dbReference type="CDD" id="cd07023">
    <property type="entry name" value="S49_Sppa_N_C"/>
    <property type="match status" value="1"/>
</dbReference>
<feature type="active site" description="Nucleophile" evidence="8">
    <location>
        <position position="395"/>
    </location>
</feature>
<dbReference type="PIRSF" id="PIRSF001217">
    <property type="entry name" value="Protease_4_SppA"/>
    <property type="match status" value="1"/>
</dbReference>
<gene>
    <name evidence="11" type="ORF">NIES593_07835</name>
</gene>
<feature type="active site" description="Proton donor/acceptor" evidence="8">
    <location>
        <position position="196"/>
    </location>
</feature>
<name>A0A1U7HKG8_9CYAN</name>
<dbReference type="InterPro" id="IPR047272">
    <property type="entry name" value="S49_SppA_C"/>
</dbReference>
<protein>
    <recommendedName>
        <fullName evidence="7">Protease 4</fullName>
        <ecNumber evidence="7">3.4.21.-</ecNumber>
    </recommendedName>
    <alternativeName>
        <fullName evidence="7">Endopeptidase IV</fullName>
    </alternativeName>
    <alternativeName>
        <fullName evidence="7">Protease IV</fullName>
    </alternativeName>
    <alternativeName>
        <fullName evidence="7">Signal peptide peptidase</fullName>
    </alternativeName>
</protein>
<dbReference type="CDD" id="cd07018">
    <property type="entry name" value="S49_SppA_67K_type"/>
    <property type="match status" value="1"/>
</dbReference>
<reference evidence="11 12" key="1">
    <citation type="submission" date="2016-11" db="EMBL/GenBank/DDBJ databases">
        <title>Draft Genome Sequences of Nine Cyanobacterial Strains from Diverse Habitats.</title>
        <authorList>
            <person name="Zhu T."/>
            <person name="Hou S."/>
            <person name="Lu X."/>
            <person name="Hess W.R."/>
        </authorList>
    </citation>
    <scope>NUCLEOTIDE SEQUENCE [LARGE SCALE GENOMIC DNA]</scope>
    <source>
        <strain evidence="11 12">NIES-593</strain>
    </source>
</reference>
<dbReference type="InterPro" id="IPR047217">
    <property type="entry name" value="S49_SppA_67K_type_N"/>
</dbReference>
<evidence type="ECO:0000256" key="9">
    <source>
        <dbReference type="SAM" id="Phobius"/>
    </source>
</evidence>
<keyword evidence="7" id="KW-1003">Cell membrane</keyword>
<dbReference type="SUPFAM" id="SSF52096">
    <property type="entry name" value="ClpP/crotonase"/>
    <property type="match status" value="2"/>
</dbReference>
<accession>A0A1U7HKG8</accession>
<feature type="domain" description="Peptidase S49" evidence="10">
    <location>
        <begin position="379"/>
        <end position="529"/>
    </location>
</feature>
<dbReference type="NCBIfam" id="TIGR00706">
    <property type="entry name" value="SppA_dom"/>
    <property type="match status" value="1"/>
</dbReference>
<evidence type="ECO:0000259" key="10">
    <source>
        <dbReference type="Pfam" id="PF01343"/>
    </source>
</evidence>
<keyword evidence="5" id="KW-0720">Serine protease</keyword>
<evidence type="ECO:0000256" key="2">
    <source>
        <dbReference type="ARBA" id="ARBA00008683"/>
    </source>
</evidence>
<dbReference type="EMBL" id="MRCB01000007">
    <property type="protein sequence ID" value="OKH24067.1"/>
    <property type="molecule type" value="Genomic_DNA"/>
</dbReference>
<comment type="subcellular location">
    <subcellularLocation>
        <location evidence="7">Cell inner membrane</location>
    </subcellularLocation>
    <subcellularLocation>
        <location evidence="1">Membrane</location>
    </subcellularLocation>
</comment>
<evidence type="ECO:0000256" key="1">
    <source>
        <dbReference type="ARBA" id="ARBA00004370"/>
    </source>
</evidence>
<dbReference type="PANTHER" id="PTHR33209">
    <property type="entry name" value="PROTEASE 4"/>
    <property type="match status" value="1"/>
</dbReference>
<keyword evidence="7" id="KW-0997">Cell inner membrane</keyword>
<dbReference type="Pfam" id="PF01343">
    <property type="entry name" value="Peptidase_S49"/>
    <property type="match status" value="2"/>
</dbReference>
<keyword evidence="12" id="KW-1185">Reference proteome</keyword>
<dbReference type="GO" id="GO:0005886">
    <property type="term" value="C:plasma membrane"/>
    <property type="evidence" value="ECO:0007669"/>
    <property type="project" value="UniProtKB-SubCell"/>
</dbReference>
<evidence type="ECO:0000256" key="6">
    <source>
        <dbReference type="ARBA" id="ARBA00023136"/>
    </source>
</evidence>
<feature type="transmembrane region" description="Helical" evidence="9">
    <location>
        <begin position="12"/>
        <end position="39"/>
    </location>
</feature>
<evidence type="ECO:0000313" key="12">
    <source>
        <dbReference type="Proteomes" id="UP000186868"/>
    </source>
</evidence>
<dbReference type="STRING" id="1921803.NIES593_07835"/>
<keyword evidence="4 7" id="KW-0378">Hydrolase</keyword>
<dbReference type="OrthoDB" id="9764363at2"/>
<dbReference type="InterPro" id="IPR001907">
    <property type="entry name" value="ClpP"/>
</dbReference>
<dbReference type="Gene3D" id="3.90.226.10">
    <property type="entry name" value="2-enoyl-CoA Hydratase, Chain A, domain 1"/>
    <property type="match status" value="4"/>
</dbReference>
<evidence type="ECO:0000256" key="4">
    <source>
        <dbReference type="ARBA" id="ARBA00022801"/>
    </source>
</evidence>